<organism evidence="1 2">
    <name type="scientific">Paramecium octaurelia</name>
    <dbReference type="NCBI Taxonomy" id="43137"/>
    <lineage>
        <taxon>Eukaryota</taxon>
        <taxon>Sar</taxon>
        <taxon>Alveolata</taxon>
        <taxon>Ciliophora</taxon>
        <taxon>Intramacronucleata</taxon>
        <taxon>Oligohymenophorea</taxon>
        <taxon>Peniculida</taxon>
        <taxon>Parameciidae</taxon>
        <taxon>Paramecium</taxon>
    </lineage>
</organism>
<name>A0A8S1YPS0_PAROT</name>
<dbReference type="AlphaFoldDB" id="A0A8S1YPS0"/>
<dbReference type="OrthoDB" id="10252354at2759"/>
<reference evidence="1" key="1">
    <citation type="submission" date="2021-01" db="EMBL/GenBank/DDBJ databases">
        <authorList>
            <consortium name="Genoscope - CEA"/>
            <person name="William W."/>
        </authorList>
    </citation>
    <scope>NUCLEOTIDE SEQUENCE</scope>
</reference>
<sequence>MHLKNRKEQYSFESEQAQPVLILSEKESLILKEFCLIGQGLKVTHKYDQWDFSLSESTHNLQLENLVTAGHLGTGASGQIEKFTIKSQNNISQ</sequence>
<protein>
    <submittedName>
        <fullName evidence="1">Uncharacterized protein</fullName>
    </submittedName>
</protein>
<gene>
    <name evidence="1" type="ORF">POCTA_138.1.T1920011</name>
</gene>
<evidence type="ECO:0000313" key="2">
    <source>
        <dbReference type="Proteomes" id="UP000683925"/>
    </source>
</evidence>
<evidence type="ECO:0000313" key="1">
    <source>
        <dbReference type="EMBL" id="CAD8214867.1"/>
    </source>
</evidence>
<proteinExistence type="predicted"/>
<accession>A0A8S1YPS0</accession>
<dbReference type="Proteomes" id="UP000683925">
    <property type="component" value="Unassembled WGS sequence"/>
</dbReference>
<comment type="caution">
    <text evidence="1">The sequence shown here is derived from an EMBL/GenBank/DDBJ whole genome shotgun (WGS) entry which is preliminary data.</text>
</comment>
<dbReference type="EMBL" id="CAJJDP010000196">
    <property type="protein sequence ID" value="CAD8214867.1"/>
    <property type="molecule type" value="Genomic_DNA"/>
</dbReference>
<keyword evidence="2" id="KW-1185">Reference proteome</keyword>